<feature type="non-terminal residue" evidence="4">
    <location>
        <position position="193"/>
    </location>
</feature>
<evidence type="ECO:0000256" key="1">
    <source>
        <dbReference type="ARBA" id="ARBA00034115"/>
    </source>
</evidence>
<comment type="catalytic activity">
    <reaction evidence="3">
        <text>L-ornithine + H(+) = putrescine + CO2</text>
        <dbReference type="Rhea" id="RHEA:22964"/>
        <dbReference type="ChEBI" id="CHEBI:15378"/>
        <dbReference type="ChEBI" id="CHEBI:16526"/>
        <dbReference type="ChEBI" id="CHEBI:46911"/>
        <dbReference type="ChEBI" id="CHEBI:326268"/>
        <dbReference type="EC" id="4.1.1.17"/>
    </reaction>
</comment>
<name>A0AAW0JMN9_MYOGA</name>
<evidence type="ECO:0000313" key="5">
    <source>
        <dbReference type="Proteomes" id="UP001488838"/>
    </source>
</evidence>
<protein>
    <recommendedName>
        <fullName evidence="2">ornithine decarboxylase</fullName>
        <ecNumber evidence="2">4.1.1.17</ecNumber>
    </recommendedName>
</protein>
<proteinExistence type="predicted"/>
<evidence type="ECO:0000313" key="4">
    <source>
        <dbReference type="EMBL" id="KAK7828039.1"/>
    </source>
</evidence>
<dbReference type="InterPro" id="IPR009006">
    <property type="entry name" value="Ala_racemase/Decarboxylase_C"/>
</dbReference>
<comment type="caution">
    <text evidence="4">The sequence shown here is derived from an EMBL/GenBank/DDBJ whole genome shotgun (WGS) entry which is preliminary data.</text>
</comment>
<dbReference type="AlphaFoldDB" id="A0AAW0JMN9"/>
<dbReference type="InterPro" id="IPR029066">
    <property type="entry name" value="PLP-binding_barrel"/>
</dbReference>
<dbReference type="Gene3D" id="2.40.37.10">
    <property type="entry name" value="Lyase, Ornithine Decarboxylase, Chain A, domain 1"/>
    <property type="match status" value="1"/>
</dbReference>
<sequence length="193" mass="21884">IQKLCVCYVSAIGAEVSVCKYLLETGGRFSASKDIKLASEEISTLIKPDQYFLEIVAESGRYYGASVGTIVANKFMLKEQSSSDEEEETNDQSFMYYVNEGLYEQVHVKPLPQKSLKSNEQYYSSRLWGPTCDGLNLTVGTVTYLRCMWVIGCSDKWLLFILLMDSEANTLLYSDVMTNMDLGSEYVKWKSRI</sequence>
<keyword evidence="5" id="KW-1185">Reference proteome</keyword>
<dbReference type="InterPro" id="IPR002433">
    <property type="entry name" value="Orn_de-COase"/>
</dbReference>
<dbReference type="PANTHER" id="PTHR11482">
    <property type="entry name" value="ARGININE/DIAMINOPIMELATE/ORNITHINE DECARBOXYLASE"/>
    <property type="match status" value="1"/>
</dbReference>
<dbReference type="Proteomes" id="UP001488838">
    <property type="component" value="Unassembled WGS sequence"/>
</dbReference>
<organism evidence="4 5">
    <name type="scientific">Myodes glareolus</name>
    <name type="common">Bank vole</name>
    <name type="synonym">Clethrionomys glareolus</name>
    <dbReference type="NCBI Taxonomy" id="447135"/>
    <lineage>
        <taxon>Eukaryota</taxon>
        <taxon>Metazoa</taxon>
        <taxon>Chordata</taxon>
        <taxon>Craniata</taxon>
        <taxon>Vertebrata</taxon>
        <taxon>Euteleostomi</taxon>
        <taxon>Mammalia</taxon>
        <taxon>Eutheria</taxon>
        <taxon>Euarchontoglires</taxon>
        <taxon>Glires</taxon>
        <taxon>Rodentia</taxon>
        <taxon>Myomorpha</taxon>
        <taxon>Muroidea</taxon>
        <taxon>Cricetidae</taxon>
        <taxon>Arvicolinae</taxon>
        <taxon>Myodes</taxon>
    </lineage>
</organism>
<comment type="pathway">
    <text evidence="1">Amine and polyamine biosynthesis; putrescine biosynthesis via L-ornithine pathway; putrescine from L-ornithine: step 1/1.</text>
</comment>
<dbReference type="EMBL" id="JBBHLL010000028">
    <property type="protein sequence ID" value="KAK7828039.1"/>
    <property type="molecule type" value="Genomic_DNA"/>
</dbReference>
<reference evidence="4 5" key="1">
    <citation type="journal article" date="2023" name="bioRxiv">
        <title>Conserved and derived expression patterns and positive selection on dental genes reveal complex evolutionary context of ever-growing rodent molars.</title>
        <authorList>
            <person name="Calamari Z.T."/>
            <person name="Song A."/>
            <person name="Cohen E."/>
            <person name="Akter M."/>
            <person name="Roy R.D."/>
            <person name="Hallikas O."/>
            <person name="Christensen M.M."/>
            <person name="Li P."/>
            <person name="Marangoni P."/>
            <person name="Jernvall J."/>
            <person name="Klein O.D."/>
        </authorList>
    </citation>
    <scope>NUCLEOTIDE SEQUENCE [LARGE SCALE GENOMIC DNA]</scope>
    <source>
        <strain evidence="4">V071</strain>
    </source>
</reference>
<accession>A0AAW0JMN9</accession>
<evidence type="ECO:0000256" key="3">
    <source>
        <dbReference type="ARBA" id="ARBA00049127"/>
    </source>
</evidence>
<dbReference type="Gene3D" id="3.20.20.10">
    <property type="entry name" value="Alanine racemase"/>
    <property type="match status" value="1"/>
</dbReference>
<dbReference type="GO" id="GO:0004586">
    <property type="term" value="F:ornithine decarboxylase activity"/>
    <property type="evidence" value="ECO:0007669"/>
    <property type="project" value="UniProtKB-EC"/>
</dbReference>
<dbReference type="SUPFAM" id="SSF50621">
    <property type="entry name" value="Alanine racemase C-terminal domain-like"/>
    <property type="match status" value="1"/>
</dbReference>
<feature type="non-terminal residue" evidence="4">
    <location>
        <position position="1"/>
    </location>
</feature>
<gene>
    <name evidence="4" type="ORF">U0070_013665</name>
</gene>
<dbReference type="PANTHER" id="PTHR11482:SF42">
    <property type="entry name" value="ORNITHINE DECARBOXYLASE"/>
    <property type="match status" value="1"/>
</dbReference>
<dbReference type="EC" id="4.1.1.17" evidence="2"/>
<dbReference type="GO" id="GO:0033387">
    <property type="term" value="P:putrescine biosynthetic process from arginine, via ornithine"/>
    <property type="evidence" value="ECO:0007669"/>
    <property type="project" value="TreeGrafter"/>
</dbReference>
<dbReference type="GO" id="GO:0005737">
    <property type="term" value="C:cytoplasm"/>
    <property type="evidence" value="ECO:0007669"/>
    <property type="project" value="TreeGrafter"/>
</dbReference>
<evidence type="ECO:0000256" key="2">
    <source>
        <dbReference type="ARBA" id="ARBA00034138"/>
    </source>
</evidence>